<evidence type="ECO:0008006" key="4">
    <source>
        <dbReference type="Google" id="ProtNLM"/>
    </source>
</evidence>
<evidence type="ECO:0000256" key="1">
    <source>
        <dbReference type="SAM" id="Phobius"/>
    </source>
</evidence>
<feature type="transmembrane region" description="Helical" evidence="1">
    <location>
        <begin position="65"/>
        <end position="87"/>
    </location>
</feature>
<keyword evidence="1" id="KW-0472">Membrane</keyword>
<proteinExistence type="predicted"/>
<gene>
    <name evidence="2" type="ORF">WDU96_00815</name>
</gene>
<protein>
    <recommendedName>
        <fullName evidence="4">DUF998 domain-containing protein</fullName>
    </recommendedName>
</protein>
<dbReference type="EMBL" id="JBBDGL010000001">
    <property type="protein sequence ID" value="MEJ1154140.1"/>
    <property type="molecule type" value="Genomic_DNA"/>
</dbReference>
<feature type="transmembrane region" description="Helical" evidence="1">
    <location>
        <begin position="31"/>
        <end position="53"/>
    </location>
</feature>
<dbReference type="Proteomes" id="UP001368654">
    <property type="component" value="Unassembled WGS sequence"/>
</dbReference>
<feature type="transmembrane region" description="Helical" evidence="1">
    <location>
        <begin position="207"/>
        <end position="229"/>
    </location>
</feature>
<keyword evidence="1" id="KW-1133">Transmembrane helix</keyword>
<organism evidence="2 3">
    <name type="scientific">Microbacterium marmarense</name>
    <dbReference type="NCBI Taxonomy" id="3122051"/>
    <lineage>
        <taxon>Bacteria</taxon>
        <taxon>Bacillati</taxon>
        <taxon>Actinomycetota</taxon>
        <taxon>Actinomycetes</taxon>
        <taxon>Micrococcales</taxon>
        <taxon>Microbacteriaceae</taxon>
        <taxon>Microbacterium</taxon>
    </lineage>
</organism>
<sequence length="355" mass="37885">MTTEHSATRRELRLRVSAAPHDDRERSLETLALGVGAVAFVLVGVLAIIVFQLREAPIAGPGSVGQFSAVTSGAAAFLSFIAGRYVVHDRAAGHTMSVLDMLDVVALAFAHAVIALLSMTLFAVILEDGFIDAEVFALFVVIISGAAASITAYLTFFSATHIDLQLLAIILAVFLLEGVLAAMLTASDPHWWMDNLSALGMTNDLSSLTFNLTLIVAGFIVTTLARYATRAIPTPNLHGLRNVRTALIIVGVFLALVGVFTVDEFFGIHTAVASGMVVAFATLVFRLHRWIPGLPKAFIVVGYVFVGVIAILAVNFAVGYYTLTAVELVAGILVFTWVVLFIRNAAALQQDVQRG</sequence>
<keyword evidence="3" id="KW-1185">Reference proteome</keyword>
<feature type="transmembrane region" description="Helical" evidence="1">
    <location>
        <begin position="166"/>
        <end position="187"/>
    </location>
</feature>
<evidence type="ECO:0000313" key="2">
    <source>
        <dbReference type="EMBL" id="MEJ1154140.1"/>
    </source>
</evidence>
<feature type="transmembrane region" description="Helical" evidence="1">
    <location>
        <begin position="297"/>
        <end position="322"/>
    </location>
</feature>
<feature type="transmembrane region" description="Helical" evidence="1">
    <location>
        <begin position="328"/>
        <end position="346"/>
    </location>
</feature>
<feature type="transmembrane region" description="Helical" evidence="1">
    <location>
        <begin position="135"/>
        <end position="154"/>
    </location>
</feature>
<dbReference type="RefSeq" id="WP_337336587.1">
    <property type="nucleotide sequence ID" value="NZ_JBBDGL010000001.1"/>
</dbReference>
<feature type="transmembrane region" description="Helical" evidence="1">
    <location>
        <begin position="266"/>
        <end position="285"/>
    </location>
</feature>
<feature type="transmembrane region" description="Helical" evidence="1">
    <location>
        <begin position="99"/>
        <end position="123"/>
    </location>
</feature>
<reference evidence="2 3" key="1">
    <citation type="submission" date="2024-02" db="EMBL/GenBank/DDBJ databases">
        <authorList>
            <person name="Saticioglu I.B."/>
        </authorList>
    </citation>
    <scope>NUCLEOTIDE SEQUENCE [LARGE SCALE GENOMIC DNA]</scope>
    <source>
        <strain evidence="2 3">Mu-86</strain>
    </source>
</reference>
<name>A0ABU8LPE8_9MICO</name>
<accession>A0ABU8LPE8</accession>
<feature type="transmembrane region" description="Helical" evidence="1">
    <location>
        <begin position="241"/>
        <end position="260"/>
    </location>
</feature>
<keyword evidence="1" id="KW-0812">Transmembrane</keyword>
<evidence type="ECO:0000313" key="3">
    <source>
        <dbReference type="Proteomes" id="UP001368654"/>
    </source>
</evidence>
<comment type="caution">
    <text evidence="2">The sequence shown here is derived from an EMBL/GenBank/DDBJ whole genome shotgun (WGS) entry which is preliminary data.</text>
</comment>